<feature type="transmembrane region" description="Helical" evidence="2">
    <location>
        <begin position="1361"/>
        <end position="1385"/>
    </location>
</feature>
<feature type="region of interest" description="Disordered" evidence="1">
    <location>
        <begin position="359"/>
        <end position="395"/>
    </location>
</feature>
<evidence type="ECO:0000313" key="3">
    <source>
        <dbReference type="EMBL" id="KAK7196591.1"/>
    </source>
</evidence>
<feature type="region of interest" description="Disordered" evidence="1">
    <location>
        <begin position="107"/>
        <end position="243"/>
    </location>
</feature>
<feature type="region of interest" description="Disordered" evidence="1">
    <location>
        <begin position="915"/>
        <end position="935"/>
    </location>
</feature>
<organism evidence="3 4">
    <name type="scientific">Novymonas esmeraldas</name>
    <dbReference type="NCBI Taxonomy" id="1808958"/>
    <lineage>
        <taxon>Eukaryota</taxon>
        <taxon>Discoba</taxon>
        <taxon>Euglenozoa</taxon>
        <taxon>Kinetoplastea</taxon>
        <taxon>Metakinetoplastina</taxon>
        <taxon>Trypanosomatida</taxon>
        <taxon>Trypanosomatidae</taxon>
        <taxon>Novymonas</taxon>
    </lineage>
</organism>
<keyword evidence="2" id="KW-0472">Membrane</keyword>
<dbReference type="GO" id="GO:0016020">
    <property type="term" value="C:membrane"/>
    <property type="evidence" value="ECO:0007669"/>
    <property type="project" value="TreeGrafter"/>
</dbReference>
<feature type="transmembrane region" description="Helical" evidence="2">
    <location>
        <begin position="986"/>
        <end position="1005"/>
    </location>
</feature>
<dbReference type="EMBL" id="JAECZO010000080">
    <property type="protein sequence ID" value="KAK7196591.1"/>
    <property type="molecule type" value="Genomic_DNA"/>
</dbReference>
<feature type="transmembrane region" description="Helical" evidence="2">
    <location>
        <begin position="1283"/>
        <end position="1308"/>
    </location>
</feature>
<accession>A0AAW0ESJ0</accession>
<feature type="compositionally biased region" description="Gly residues" evidence="1">
    <location>
        <begin position="303"/>
        <end position="314"/>
    </location>
</feature>
<comment type="caution">
    <text evidence="3">The sequence shown here is derived from an EMBL/GenBank/DDBJ whole genome shotgun (WGS) entry which is preliminary data.</text>
</comment>
<feature type="compositionally biased region" description="Basic and acidic residues" evidence="1">
    <location>
        <begin position="182"/>
        <end position="191"/>
    </location>
</feature>
<feature type="compositionally biased region" description="Low complexity" evidence="1">
    <location>
        <begin position="370"/>
        <end position="388"/>
    </location>
</feature>
<feature type="compositionally biased region" description="Low complexity" evidence="1">
    <location>
        <begin position="451"/>
        <end position="466"/>
    </location>
</feature>
<feature type="region of interest" description="Disordered" evidence="1">
    <location>
        <begin position="424"/>
        <end position="479"/>
    </location>
</feature>
<feature type="transmembrane region" description="Helical" evidence="2">
    <location>
        <begin position="1320"/>
        <end position="1341"/>
    </location>
</feature>
<keyword evidence="2" id="KW-1133">Transmembrane helix</keyword>
<dbReference type="Proteomes" id="UP001430356">
    <property type="component" value="Unassembled WGS sequence"/>
</dbReference>
<feature type="compositionally biased region" description="Basic residues" evidence="1">
    <location>
        <begin position="759"/>
        <end position="768"/>
    </location>
</feature>
<feature type="compositionally biased region" description="Polar residues" evidence="1">
    <location>
        <begin position="359"/>
        <end position="369"/>
    </location>
</feature>
<dbReference type="PANTHER" id="PTHR12127:SF7">
    <property type="entry name" value="SD02261P"/>
    <property type="match status" value="1"/>
</dbReference>
<feature type="compositionally biased region" description="Pro residues" evidence="1">
    <location>
        <begin position="131"/>
        <end position="140"/>
    </location>
</feature>
<feature type="region of interest" description="Disordered" evidence="1">
    <location>
        <begin position="1"/>
        <end position="70"/>
    </location>
</feature>
<sequence length="1631" mass="173078">MRRHSPSASSSSATSGDSGGVIVVSSRASNASTHGSAPPLSEASTADPLGAGLATAQPSAPHTPVGHVLSVSPRTPARLDAASIRLLNTPDARVGGEDTRAALLHTSHNSNDGAALHQQPQQPRRRRRSRPPPPTVPPPRTTRTPTDELGASTHHHHHRDSRREGSSPPRIDVMAVGVDSPVDQRRDEPQRRRPSQSVGTTGLVESAQTPSPPRSGGAVVTPHRRDTPRGAAAGRRSGTWQEDDEVAQLARSLRSEIAGQLFLLTPPFDPAAAAAAAATTTATTAAVLSRHPSSYSELSSTSRGGGGGGGGGGSGRRRTRLSSSFSSGAAAAAGAEENALVAGGAVGGHSPGALLCSPASSAATPTDLHSSSGAAAAVARSPTTTPPLHSVPPPWLVSPPCSPPMPPLAEHRADVVEDVATVTPPTPAAAVQTSRSPPPPPPPPTRPLPPSHAVAAPAVSSGAAGHRQSSTRDASEVTEEGFDAALSNVAELRRRLLTEDFFSSPFRKLRRDGRFPWKLTTSVVLCLLLLVQVVWYQVPLARANAAMRLAITERFMGDVDSYFSKDQGDIVAAPTQWMEGLYTSVEHYVGVYYDLSNTSSSDMNYYSSNPNYTNLCVAGGAATLASEPPRQWGWWWWGRGGPGLAVNVSSIDAAGTPCPPEAETTPSYIPVADIAPVLMRVEVDVFSRREGAQHTRTRASPLDTVSPVRLVRRADDLVAGAENAERRWLTFTVDAEHPLGPFAKYKEAARLLRRARLRERRRAAKQRKHSADASGYPPSDKPDNEEADGAAAAAAAAAAAEGAAPRHGGGVTAVDAALMMVCQPRYDELRGRLYRPCASTQTAAPEKDDEEKDEAEAAATRVVPEFSLMDNVRRIQLEVTLRHELDAVDTRANAAAGALGADAAAGARTAAGGAAGGAKEFGAGRRSPRNVSSSSPLLGGRASAVFQWRIVKDITIHPGGLVETQLRVATRVWPVSPSPHVLPPHLLAVLLGALAVLELVLRVRALQRIAQYRQRLRRERVAFIVRQQRLHQQRQAERAEAEEEEEEEEQEEEEAEVVVAPASDGSPAESVESQLQPPPVGIATTAPYEWGLPGSPAAGHPSWRRGSHSRAALLGAQRAPTYGTMGGHHRLQATSQPPALVTDTSFSILAVTPQYSGGGGDAAVMPSSPLLGEARGSAAGRSGVGCDAEGGVWLVRALRRLLPHRLARLCGSPTSPPGYALPDGSLLSSPCSPVRAVLTPRGSFPSARRPALTRHLSERIMERSYVDVRTTWRHHLQQSMGAGWHWVAIAAAATTLSYSALLLAPLLPFLEVAQSGVYDAWTSVLLGVASLLSCVLLLSYLRFFPTLYFPVMASVKVVPKLFMFGVCVSPLFFGFVVFFVIAFGAHSNGHFESMGWASIGLYFITYGDSLLSTVEVAADTPYAATAVVASVMVLCFVLIFMMIMLNMAMTITQHEWLRLRRRFGAALSTSSLLFAVRSRAEVKLEAVQAVRTNLEVLWFMLAEDEREERQRAAEAEAETEAHAADAAPSTSSTRSRGSGGDEVWLSPLAMSPDPSYSTTTNTAGGRDAGDGAPRRLRHRRQHRHSSHPTRRTRGGEADRYVSGSVSGSRAAMVSTVGSSYDVSAATTVPPD</sequence>
<reference evidence="3 4" key="1">
    <citation type="journal article" date="2021" name="MBio">
        <title>A New Model Trypanosomatid, Novymonas esmeraldas: Genomic Perception of Its 'Candidatus Pandoraea novymonadis' Endosymbiont.</title>
        <authorList>
            <person name="Zakharova A."/>
            <person name="Saura A."/>
            <person name="Butenko A."/>
            <person name="Podesvova L."/>
            <person name="Warmusova S."/>
            <person name="Kostygov A.Y."/>
            <person name="Nenarokova A."/>
            <person name="Lukes J."/>
            <person name="Opperdoes F.R."/>
            <person name="Yurchenko V."/>
        </authorList>
    </citation>
    <scope>NUCLEOTIDE SEQUENCE [LARGE SCALE GENOMIC DNA]</scope>
    <source>
        <strain evidence="3 4">E262AT.01</strain>
    </source>
</reference>
<feature type="compositionally biased region" description="Polar residues" evidence="1">
    <location>
        <begin position="1615"/>
        <end position="1631"/>
    </location>
</feature>
<keyword evidence="4" id="KW-1185">Reference proteome</keyword>
<dbReference type="PANTHER" id="PTHR12127">
    <property type="entry name" value="MUCOLIPIN"/>
    <property type="match status" value="1"/>
</dbReference>
<feature type="compositionally biased region" description="Low complexity" evidence="1">
    <location>
        <begin position="1524"/>
        <end position="1536"/>
    </location>
</feature>
<feature type="compositionally biased region" description="Pro residues" evidence="1">
    <location>
        <begin position="436"/>
        <end position="450"/>
    </location>
</feature>
<keyword evidence="2" id="KW-0812">Transmembrane</keyword>
<dbReference type="GO" id="GO:0072345">
    <property type="term" value="F:NAADP-sensitive calcium-release channel activity"/>
    <property type="evidence" value="ECO:0007669"/>
    <property type="project" value="TreeGrafter"/>
</dbReference>
<feature type="region of interest" description="Disordered" evidence="1">
    <location>
        <begin position="287"/>
        <end position="323"/>
    </location>
</feature>
<gene>
    <name evidence="3" type="ORF">NESM_000597400</name>
</gene>
<proteinExistence type="predicted"/>
<evidence type="ECO:0000256" key="2">
    <source>
        <dbReference type="SAM" id="Phobius"/>
    </source>
</evidence>
<protein>
    <recommendedName>
        <fullName evidence="5">Polycystin cation channel PKD1/PKD2 domain-containing protein</fullName>
    </recommendedName>
</protein>
<feature type="compositionally biased region" description="Low complexity" evidence="1">
    <location>
        <begin position="424"/>
        <end position="435"/>
    </location>
</feature>
<feature type="compositionally biased region" description="Low complexity" evidence="1">
    <location>
        <begin position="1"/>
        <end position="26"/>
    </location>
</feature>
<feature type="region of interest" description="Disordered" evidence="1">
    <location>
        <begin position="1035"/>
        <end position="1105"/>
    </location>
</feature>
<evidence type="ECO:0000313" key="4">
    <source>
        <dbReference type="Proteomes" id="UP001430356"/>
    </source>
</evidence>
<feature type="region of interest" description="Disordered" evidence="1">
    <location>
        <begin position="759"/>
        <end position="792"/>
    </location>
</feature>
<evidence type="ECO:0000256" key="1">
    <source>
        <dbReference type="SAM" id="MobiDB-lite"/>
    </source>
</evidence>
<dbReference type="InterPro" id="IPR039031">
    <property type="entry name" value="Mucolipin"/>
</dbReference>
<feature type="compositionally biased region" description="Basic and acidic residues" evidence="1">
    <location>
        <begin position="1509"/>
        <end position="1523"/>
    </location>
</feature>
<feature type="region of interest" description="Disordered" evidence="1">
    <location>
        <begin position="1509"/>
        <end position="1631"/>
    </location>
</feature>
<feature type="compositionally biased region" description="Acidic residues" evidence="1">
    <location>
        <begin position="1040"/>
        <end position="1056"/>
    </location>
</feature>
<name>A0AAW0ESJ0_9TRYP</name>
<feature type="transmembrane region" description="Helical" evidence="2">
    <location>
        <begin position="1422"/>
        <end position="1452"/>
    </location>
</feature>
<evidence type="ECO:0008006" key="5">
    <source>
        <dbReference type="Google" id="ProtNLM"/>
    </source>
</evidence>
<feature type="compositionally biased region" description="Basic residues" evidence="1">
    <location>
        <begin position="1574"/>
        <end position="1592"/>
    </location>
</feature>